<gene>
    <name evidence="3" type="ORF">G210_0021</name>
</gene>
<dbReference type="STRING" id="1245528.M3HP63"/>
<dbReference type="PANTHER" id="PTHR15492:SF1">
    <property type="entry name" value="CYCLIN-D1-BINDING PROTEIN 1"/>
    <property type="match status" value="1"/>
</dbReference>
<dbReference type="HOGENOM" id="CLU_067849_0_0_1"/>
<dbReference type="Gene3D" id="1.20.1420.10">
    <property type="entry name" value="Talin, central domain"/>
    <property type="match status" value="1"/>
</dbReference>
<evidence type="ECO:0000256" key="1">
    <source>
        <dbReference type="SAM" id="MobiDB-lite"/>
    </source>
</evidence>
<dbReference type="InterPro" id="IPR026907">
    <property type="entry name" value="GCIP-like"/>
</dbReference>
<feature type="domain" description="Cyclin-D1-binding protein 1-like N-terminal" evidence="2">
    <location>
        <begin position="45"/>
        <end position="192"/>
    </location>
</feature>
<evidence type="ECO:0000313" key="4">
    <source>
        <dbReference type="Proteomes" id="UP000011777"/>
    </source>
</evidence>
<dbReference type="OMA" id="WIDTWEI"/>
<dbReference type="Proteomes" id="UP000011777">
    <property type="component" value="Unassembled WGS sequence"/>
</dbReference>
<comment type="caution">
    <text evidence="3">The sequence shown here is derived from an EMBL/GenBank/DDBJ whole genome shotgun (WGS) entry which is preliminary data.</text>
</comment>
<dbReference type="Gene3D" id="1.20.1410.10">
    <property type="entry name" value="I/LWEQ domain"/>
    <property type="match status" value="1"/>
</dbReference>
<evidence type="ECO:0000259" key="2">
    <source>
        <dbReference type="Pfam" id="PF13324"/>
    </source>
</evidence>
<feature type="region of interest" description="Disordered" evidence="1">
    <location>
        <begin position="195"/>
        <end position="224"/>
    </location>
</feature>
<feature type="compositionally biased region" description="Acidic residues" evidence="1">
    <location>
        <begin position="195"/>
        <end position="218"/>
    </location>
</feature>
<sequence>MSKKTIEDLSKLLDSFNEATSYWLKNQSTTSSSTPNNNIRDPLDELTKIIKLIKAQTTKLGIIFKPDNLQKDPNTAYTTLQKFSETVVLLVSLVNHNLESVKISRLFHDEITSSVKLLLSSIHEISNELIEIAKEKNENDDARLIGVGKIWTNCDSLIELLDDGAGGLLTNKIKSNIGILDDGFDEFKEWAENPEELDDDPFGFSDDEDDDDKEEDDYDKPPVDKEEVSEFALIWVKKIELIRLLIASFKKSVPSNTDGS</sequence>
<dbReference type="PANTHER" id="PTHR15492">
    <property type="entry name" value="CYCLIN D1-BINDING PROTEIN 1"/>
    <property type="match status" value="1"/>
</dbReference>
<organism evidence="3 4">
    <name type="scientific">Candida maltosa (strain Xu316)</name>
    <name type="common">Yeast</name>
    <dbReference type="NCBI Taxonomy" id="1245528"/>
    <lineage>
        <taxon>Eukaryota</taxon>
        <taxon>Fungi</taxon>
        <taxon>Dikarya</taxon>
        <taxon>Ascomycota</taxon>
        <taxon>Saccharomycotina</taxon>
        <taxon>Pichiomycetes</taxon>
        <taxon>Debaryomycetaceae</taxon>
        <taxon>Candida/Lodderomyces clade</taxon>
        <taxon>Candida</taxon>
    </lineage>
</organism>
<dbReference type="OrthoDB" id="4088536at2759"/>
<dbReference type="Pfam" id="PF13324">
    <property type="entry name" value="GCIP_N"/>
    <property type="match status" value="1"/>
</dbReference>
<protein>
    <recommendedName>
        <fullName evidence="2">Cyclin-D1-binding protein 1-like N-terminal domain-containing protein</fullName>
    </recommendedName>
</protein>
<keyword evidence="4" id="KW-1185">Reference proteome</keyword>
<dbReference type="InterPro" id="IPR049317">
    <property type="entry name" value="GCIP-like_N"/>
</dbReference>
<proteinExistence type="predicted"/>
<evidence type="ECO:0000313" key="3">
    <source>
        <dbReference type="EMBL" id="EMG49272.1"/>
    </source>
</evidence>
<dbReference type="GO" id="GO:0005634">
    <property type="term" value="C:nucleus"/>
    <property type="evidence" value="ECO:0007669"/>
    <property type="project" value="TreeGrafter"/>
</dbReference>
<dbReference type="EMBL" id="AOGT01000768">
    <property type="protein sequence ID" value="EMG49272.1"/>
    <property type="molecule type" value="Genomic_DNA"/>
</dbReference>
<dbReference type="eggNOG" id="ENOG502QZAU">
    <property type="taxonomic scope" value="Eukaryota"/>
</dbReference>
<dbReference type="AlphaFoldDB" id="M3HP63"/>
<reference evidence="3 4" key="1">
    <citation type="submission" date="2013-02" db="EMBL/GenBank/DDBJ databases">
        <title>Genome sequence of Candida maltosa Xu316, a potential industrial strain for xylitol and ethanol production.</title>
        <authorList>
            <person name="Yu J."/>
            <person name="Wang Q."/>
            <person name="Geng X."/>
            <person name="Bao W."/>
            <person name="He P."/>
            <person name="Cai J."/>
        </authorList>
    </citation>
    <scope>NUCLEOTIDE SEQUENCE [LARGE SCALE GENOMIC DNA]</scope>
    <source>
        <strain evidence="4">Xu316</strain>
    </source>
</reference>
<accession>M3HP63</accession>
<name>M3HP63_CANMX</name>